<comment type="caution">
    <text evidence="2">The sequence shown here is derived from an EMBL/GenBank/DDBJ whole genome shotgun (WGS) entry which is preliminary data.</text>
</comment>
<feature type="signal peptide" evidence="1">
    <location>
        <begin position="1"/>
        <end position="25"/>
    </location>
</feature>
<dbReference type="InterPro" id="IPR047589">
    <property type="entry name" value="DUF11_rpt"/>
</dbReference>
<accession>A0A4S1CKZ9</accession>
<feature type="chain" id="PRO_5020594747" evidence="1">
    <location>
        <begin position="26"/>
        <end position="481"/>
    </location>
</feature>
<keyword evidence="1" id="KW-0732">Signal</keyword>
<evidence type="ECO:0000256" key="1">
    <source>
        <dbReference type="SAM" id="SignalP"/>
    </source>
</evidence>
<protein>
    <submittedName>
        <fullName evidence="2">DUF11 domain-containing protein</fullName>
    </submittedName>
</protein>
<organism evidence="2 3">
    <name type="scientific">Geomonas terrae</name>
    <dbReference type="NCBI Taxonomy" id="2562681"/>
    <lineage>
        <taxon>Bacteria</taxon>
        <taxon>Pseudomonadati</taxon>
        <taxon>Thermodesulfobacteriota</taxon>
        <taxon>Desulfuromonadia</taxon>
        <taxon>Geobacterales</taxon>
        <taxon>Geobacteraceae</taxon>
        <taxon>Geomonas</taxon>
    </lineage>
</organism>
<proteinExistence type="predicted"/>
<dbReference type="EMBL" id="SRSC01000001">
    <property type="protein sequence ID" value="TGU74411.1"/>
    <property type="molecule type" value="Genomic_DNA"/>
</dbReference>
<evidence type="ECO:0000313" key="3">
    <source>
        <dbReference type="Proteomes" id="UP000306416"/>
    </source>
</evidence>
<dbReference type="AlphaFoldDB" id="A0A4S1CKZ9"/>
<sequence>MKRNLFAVLALSAVAAAAVPATALANTSAGAKVVNVVEVTYSDTSGNNKFTAAASTTTTVNLVKSALNATTAPSDGTVGGLGCLASVDTVSGGTFSAIYALSATANGADNYTFTMGDNTPSTTANVSLADITRTYTTLTYNGGIEAVNPNSRFLGSAIPVGVSAADTLLFPGGSLSGFEQNDIVLVEVAEGSSKVKRAYKVLEVTPGSPATHDNNDGVTGYTTGALSDAKPEVKGSLKLGAYENTTVTLNGSPFTFGGKSIAPAFTTPATAPTMGVPVGEMVLVKVDVKASASSVTADGFVGYTLNATNGTDITPLTCTAGFYKRSQLSIQKQVRNTAGGPWGGTANGNPGDILEYKITVQNVGGQAAKVSIKDAVPAYTTLVTNGNNFATITDSLGKSVTVTTAVDAEGQPTSINTGFGDAVPTDPNRAINFYLGDTSSQSAGGTVPSCSTATAATQNECKTKGGTWLDTYTILYQVKID</sequence>
<dbReference type="NCBIfam" id="TIGR01451">
    <property type="entry name" value="B_ant_repeat"/>
    <property type="match status" value="1"/>
</dbReference>
<evidence type="ECO:0000313" key="2">
    <source>
        <dbReference type="EMBL" id="TGU74411.1"/>
    </source>
</evidence>
<dbReference type="Proteomes" id="UP000306416">
    <property type="component" value="Unassembled WGS sequence"/>
</dbReference>
<dbReference type="RefSeq" id="WP_135868741.1">
    <property type="nucleotide sequence ID" value="NZ_SRSC01000001.1"/>
</dbReference>
<reference evidence="2 3" key="1">
    <citation type="submission" date="2019-04" db="EMBL/GenBank/DDBJ databases">
        <title>Geobacter oryzae sp. nov., ferric-reducing bacteria isolated from paddy soil.</title>
        <authorList>
            <person name="Xu Z."/>
            <person name="Masuda Y."/>
            <person name="Itoh H."/>
            <person name="Senoo K."/>
        </authorList>
    </citation>
    <scope>NUCLEOTIDE SEQUENCE [LARGE SCALE GENOMIC DNA]</scope>
    <source>
        <strain evidence="2 3">Red111</strain>
    </source>
</reference>
<gene>
    <name evidence="2" type="ORF">E4633_02800</name>
</gene>
<keyword evidence="3" id="KW-1185">Reference proteome</keyword>
<name>A0A4S1CKZ9_9BACT</name>